<dbReference type="Gene3D" id="2.40.50.100">
    <property type="match status" value="1"/>
</dbReference>
<gene>
    <name evidence="4" type="ORF">C5689_08960</name>
    <name evidence="5" type="ORF">FM996_12950</name>
</gene>
<accession>A0A2U1SRL6</accession>
<evidence type="ECO:0000313" key="6">
    <source>
        <dbReference type="Proteomes" id="UP000245137"/>
    </source>
</evidence>
<dbReference type="InterPro" id="IPR004606">
    <property type="entry name" value="Mop_domain"/>
</dbReference>
<keyword evidence="4" id="KW-0547">Nucleotide-binding</keyword>
<organism evidence="4 6">
    <name type="scientific">Methylosinus sporium</name>
    <dbReference type="NCBI Taxonomy" id="428"/>
    <lineage>
        <taxon>Bacteria</taxon>
        <taxon>Pseudomonadati</taxon>
        <taxon>Pseudomonadota</taxon>
        <taxon>Alphaproteobacteria</taxon>
        <taxon>Hyphomicrobiales</taxon>
        <taxon>Methylocystaceae</taxon>
        <taxon>Methylosinus</taxon>
    </lineage>
</organism>
<evidence type="ECO:0000313" key="7">
    <source>
        <dbReference type="Proteomes" id="UP000316781"/>
    </source>
</evidence>
<feature type="domain" description="Mop" evidence="3">
    <location>
        <begin position="73"/>
        <end position="139"/>
    </location>
</feature>
<dbReference type="Proteomes" id="UP000245137">
    <property type="component" value="Unassembled WGS sequence"/>
</dbReference>
<dbReference type="RefSeq" id="WP_108916930.1">
    <property type="nucleotide sequence ID" value="NZ_BGJY01000012.1"/>
</dbReference>
<reference evidence="5 7" key="3">
    <citation type="submission" date="2019-07" db="EMBL/GenBank/DDBJ databases">
        <title>Ln-dependent methylotrophs.</title>
        <authorList>
            <person name="Tani A."/>
        </authorList>
    </citation>
    <scope>NUCLEOTIDE SEQUENCE [LARGE SCALE GENOMIC DNA]</scope>
    <source>
        <strain evidence="5 7">SM89A</strain>
    </source>
</reference>
<keyword evidence="6" id="KW-1185">Reference proteome</keyword>
<comment type="caution">
    <text evidence="4">The sequence shown here is derived from an EMBL/GenBank/DDBJ whole genome shotgun (WGS) entry which is preliminary data.</text>
</comment>
<dbReference type="Pfam" id="PF03459">
    <property type="entry name" value="TOBE"/>
    <property type="match status" value="1"/>
</dbReference>
<dbReference type="Proteomes" id="UP000316781">
    <property type="component" value="Unassembled WGS sequence"/>
</dbReference>
<keyword evidence="4" id="KW-0067">ATP-binding</keyword>
<dbReference type="OrthoDB" id="8228639at2"/>
<dbReference type="GO" id="GO:0005524">
    <property type="term" value="F:ATP binding"/>
    <property type="evidence" value="ECO:0007669"/>
    <property type="project" value="UniProtKB-KW"/>
</dbReference>
<protein>
    <submittedName>
        <fullName evidence="4">Molybdenum ABC transporter ATP-binding protein</fullName>
    </submittedName>
</protein>
<dbReference type="AlphaFoldDB" id="A0A2U1SRL6"/>
<evidence type="ECO:0000256" key="1">
    <source>
        <dbReference type="ARBA" id="ARBA00022505"/>
    </source>
</evidence>
<name>A0A2U1SRL6_METSR</name>
<dbReference type="PROSITE" id="PS51866">
    <property type="entry name" value="MOP"/>
    <property type="match status" value="1"/>
</dbReference>
<evidence type="ECO:0000259" key="3">
    <source>
        <dbReference type="PROSITE" id="PS51866"/>
    </source>
</evidence>
<dbReference type="SUPFAM" id="SSF50331">
    <property type="entry name" value="MOP-like"/>
    <property type="match status" value="1"/>
</dbReference>
<reference evidence="4" key="2">
    <citation type="submission" date="2018-02" db="EMBL/GenBank/DDBJ databases">
        <authorList>
            <person name="Cohen D.B."/>
            <person name="Kent A.D."/>
        </authorList>
    </citation>
    <scope>NUCLEOTIDE SEQUENCE</scope>
    <source>
        <strain evidence="4">DSM 17706</strain>
    </source>
</reference>
<proteinExistence type="predicted"/>
<dbReference type="GO" id="GO:0015689">
    <property type="term" value="P:molybdate ion transport"/>
    <property type="evidence" value="ECO:0007669"/>
    <property type="project" value="InterPro"/>
</dbReference>
<keyword evidence="1 2" id="KW-0500">Molybdenum</keyword>
<evidence type="ECO:0000313" key="5">
    <source>
        <dbReference type="EMBL" id="TRL31972.1"/>
    </source>
</evidence>
<dbReference type="InterPro" id="IPR005116">
    <property type="entry name" value="Transp-assoc_OB_typ1"/>
</dbReference>
<evidence type="ECO:0000313" key="4">
    <source>
        <dbReference type="EMBL" id="PWB94233.1"/>
    </source>
</evidence>
<reference evidence="4 6" key="1">
    <citation type="journal article" date="2018" name="Appl. Microbiol. Biotechnol.">
        <title>Co-cultivation of the strictly anaerobic methanogen Methanosarcina barkeri with aerobic methanotrophs in an oxygen-limited membrane bioreactor.</title>
        <authorList>
            <person name="In 't Zandt M.H."/>
            <person name="van den Bosch T.J.M."/>
            <person name="Rijkers R."/>
            <person name="van Kessel M.A.H.J."/>
            <person name="Jetten M.S.M."/>
            <person name="Welte C.U."/>
        </authorList>
    </citation>
    <scope>NUCLEOTIDE SEQUENCE [LARGE SCALE GENOMIC DNA]</scope>
    <source>
        <strain evidence="4 6">DSM 17706</strain>
    </source>
</reference>
<dbReference type="EMBL" id="VJMF01000049">
    <property type="protein sequence ID" value="TRL31972.1"/>
    <property type="molecule type" value="Genomic_DNA"/>
</dbReference>
<dbReference type="EMBL" id="PUIV01000010">
    <property type="protein sequence ID" value="PWB94233.1"/>
    <property type="molecule type" value="Genomic_DNA"/>
</dbReference>
<dbReference type="InterPro" id="IPR008995">
    <property type="entry name" value="Mo/tungstate-bd_C_term_dom"/>
</dbReference>
<evidence type="ECO:0000256" key="2">
    <source>
        <dbReference type="PROSITE-ProRule" id="PRU01213"/>
    </source>
</evidence>
<sequence length="162" mass="17745">MLDKKTPLFAQTHDYVSIFPARVLRHEPDVGLSTLFFAGGELRVPLVDAAVGAAIEVEIDARDVSLALSRPMDVSILNRLPAEIVELDFLPPPFTRASLSLGGARIDALITHESVERLALVEGLSAWAMIKAVAISGRTLDPDEAPFPRHWPSSDRTNRARR</sequence>